<evidence type="ECO:0000313" key="7">
    <source>
        <dbReference type="EMBL" id="RGR75477.1"/>
    </source>
</evidence>
<evidence type="ECO:0000259" key="6">
    <source>
        <dbReference type="PROSITE" id="PS51900"/>
    </source>
</evidence>
<dbReference type="InterPro" id="IPR013762">
    <property type="entry name" value="Integrase-like_cat_sf"/>
</dbReference>
<dbReference type="Gene3D" id="1.10.443.10">
    <property type="entry name" value="Intergrase catalytic core"/>
    <property type="match status" value="1"/>
</dbReference>
<keyword evidence="8" id="KW-1185">Reference proteome</keyword>
<dbReference type="EMBL" id="QRUP01000004">
    <property type="protein sequence ID" value="RGR75477.1"/>
    <property type="molecule type" value="Genomic_DNA"/>
</dbReference>
<comment type="caution">
    <text evidence="7">The sequence shown here is derived from an EMBL/GenBank/DDBJ whole genome shotgun (WGS) entry which is preliminary data.</text>
</comment>
<keyword evidence="2 4" id="KW-0238">DNA-binding</keyword>
<dbReference type="Pfam" id="PF14657">
    <property type="entry name" value="Arm-DNA-bind_4"/>
    <property type="match status" value="1"/>
</dbReference>
<feature type="domain" description="Core-binding (CB)" evidence="6">
    <location>
        <begin position="74"/>
        <end position="154"/>
    </location>
</feature>
<dbReference type="InterPro" id="IPR050090">
    <property type="entry name" value="Tyrosine_recombinase_XerCD"/>
</dbReference>
<proteinExistence type="inferred from homology"/>
<feature type="domain" description="Tyr recombinase" evidence="5">
    <location>
        <begin position="177"/>
        <end position="360"/>
    </location>
</feature>
<dbReference type="PANTHER" id="PTHR30349">
    <property type="entry name" value="PHAGE INTEGRASE-RELATED"/>
    <property type="match status" value="1"/>
</dbReference>
<dbReference type="GO" id="GO:0003677">
    <property type="term" value="F:DNA binding"/>
    <property type="evidence" value="ECO:0007669"/>
    <property type="project" value="UniProtKB-UniRule"/>
</dbReference>
<dbReference type="InterPro" id="IPR028259">
    <property type="entry name" value="AP2-like_int_N"/>
</dbReference>
<dbReference type="GO" id="GO:0015074">
    <property type="term" value="P:DNA integration"/>
    <property type="evidence" value="ECO:0007669"/>
    <property type="project" value="InterPro"/>
</dbReference>
<sequence>MPFTMRSLYQNRRAKTMSVHKDKDRGTWFAQVQLRDPLTGKLITKKKRGFELKREAQAWEAEIRANNQEVKSSATFGVMMEEYLKSRTSANEETKRSKHHLANTYAAAFMDMPLNQIKPKDVLKWRNELAEKKLATRTKNNVISFVRSVSAFGYKYYDTPDFAKIIEPFRATAADKKEMKTWTIEEFNLFSSYIKNYTIRAYFTFLFYTGCRRSEGKAVLKSDIKDGWVTIDKTIKHNKQGVRAPKTASSVRKIKLDKYTLEILKPLMAKDGPYLFGDFEPLGITTIQRAFDNAIAAANADGHTLKKIRIHDLRHSHATILINNGVNIVAVSKRLGHSDINMTLKVYTHLLEKNADELVDKLEELKESVA</sequence>
<evidence type="ECO:0000256" key="4">
    <source>
        <dbReference type="PROSITE-ProRule" id="PRU01248"/>
    </source>
</evidence>
<evidence type="ECO:0000313" key="8">
    <source>
        <dbReference type="Proteomes" id="UP000284178"/>
    </source>
</evidence>
<dbReference type="AlphaFoldDB" id="A0A412G4B6"/>
<dbReference type="Gene3D" id="1.10.150.130">
    <property type="match status" value="1"/>
</dbReference>
<dbReference type="Pfam" id="PF00589">
    <property type="entry name" value="Phage_integrase"/>
    <property type="match status" value="1"/>
</dbReference>
<dbReference type="SUPFAM" id="SSF56349">
    <property type="entry name" value="DNA breaking-rejoining enzymes"/>
    <property type="match status" value="1"/>
</dbReference>
<evidence type="ECO:0000259" key="5">
    <source>
        <dbReference type="PROSITE" id="PS51898"/>
    </source>
</evidence>
<protein>
    <submittedName>
        <fullName evidence="7">Site-specific integrase</fullName>
    </submittedName>
</protein>
<dbReference type="InterPro" id="IPR011010">
    <property type="entry name" value="DNA_brk_join_enz"/>
</dbReference>
<accession>A0A412G4B6</accession>
<keyword evidence="3" id="KW-0233">DNA recombination</keyword>
<dbReference type="PANTHER" id="PTHR30349:SF64">
    <property type="entry name" value="PROPHAGE INTEGRASE INTD-RELATED"/>
    <property type="match status" value="1"/>
</dbReference>
<gene>
    <name evidence="7" type="ORF">DWY25_04375</name>
</gene>
<dbReference type="InterPro" id="IPR002104">
    <property type="entry name" value="Integrase_catalytic"/>
</dbReference>
<evidence type="ECO:0000256" key="2">
    <source>
        <dbReference type="ARBA" id="ARBA00023125"/>
    </source>
</evidence>
<dbReference type="GO" id="GO:0006310">
    <property type="term" value="P:DNA recombination"/>
    <property type="evidence" value="ECO:0007669"/>
    <property type="project" value="UniProtKB-KW"/>
</dbReference>
<evidence type="ECO:0000256" key="3">
    <source>
        <dbReference type="ARBA" id="ARBA00023172"/>
    </source>
</evidence>
<dbReference type="InterPro" id="IPR044068">
    <property type="entry name" value="CB"/>
</dbReference>
<dbReference type="InterPro" id="IPR010998">
    <property type="entry name" value="Integrase_recombinase_N"/>
</dbReference>
<dbReference type="PROSITE" id="PS51898">
    <property type="entry name" value="TYR_RECOMBINASE"/>
    <property type="match status" value="1"/>
</dbReference>
<reference evidence="7 8" key="1">
    <citation type="submission" date="2018-08" db="EMBL/GenBank/DDBJ databases">
        <title>A genome reference for cultivated species of the human gut microbiota.</title>
        <authorList>
            <person name="Zou Y."/>
            <person name="Xue W."/>
            <person name="Luo G."/>
        </authorList>
    </citation>
    <scope>NUCLEOTIDE SEQUENCE [LARGE SCALE GENOMIC DNA]</scope>
    <source>
        <strain evidence="7 8">AF24-29</strain>
    </source>
</reference>
<comment type="similarity">
    <text evidence="1">Belongs to the 'phage' integrase family.</text>
</comment>
<organism evidence="7 8">
    <name type="scientific">Holdemania filiformis</name>
    <dbReference type="NCBI Taxonomy" id="61171"/>
    <lineage>
        <taxon>Bacteria</taxon>
        <taxon>Bacillati</taxon>
        <taxon>Bacillota</taxon>
        <taxon>Erysipelotrichia</taxon>
        <taxon>Erysipelotrichales</taxon>
        <taxon>Erysipelotrichaceae</taxon>
        <taxon>Holdemania</taxon>
    </lineage>
</organism>
<evidence type="ECO:0000256" key="1">
    <source>
        <dbReference type="ARBA" id="ARBA00008857"/>
    </source>
</evidence>
<name>A0A412G4B6_9FIRM</name>
<dbReference type="Proteomes" id="UP000284178">
    <property type="component" value="Unassembled WGS sequence"/>
</dbReference>
<dbReference type="CDD" id="cd01189">
    <property type="entry name" value="INT_ICEBs1_C_like"/>
    <property type="match status" value="1"/>
</dbReference>
<dbReference type="PROSITE" id="PS51900">
    <property type="entry name" value="CB"/>
    <property type="match status" value="1"/>
</dbReference>